<evidence type="ECO:0000313" key="2">
    <source>
        <dbReference type="EMBL" id="MBC5663973.1"/>
    </source>
</evidence>
<accession>A0ABR7ERJ2</accession>
<comment type="caution">
    <text evidence="2">The sequence shown here is derived from an EMBL/GenBank/DDBJ whole genome shotgun (WGS) entry which is preliminary data.</text>
</comment>
<sequence length="129" mass="14668">MRQTVLCYNLKGTKKGRKLGMIFSYLGFIVRHILPEEYHIPVGELAEGKTDEETKSEETDGEEPFTDEMLILCPASEASLDKALFMMRKEKVQVPLKAVLTPSNQEWDSVSLHNEILKEHKAMSDKKGN</sequence>
<dbReference type="RefSeq" id="WP_186855294.1">
    <property type="nucleotide sequence ID" value="NZ_JACOOY010000002.1"/>
</dbReference>
<keyword evidence="3" id="KW-1185">Reference proteome</keyword>
<proteinExistence type="predicted"/>
<dbReference type="Pfam" id="PF12646">
    <property type="entry name" value="DUF3783"/>
    <property type="match status" value="1"/>
</dbReference>
<evidence type="ECO:0000256" key="1">
    <source>
        <dbReference type="SAM" id="MobiDB-lite"/>
    </source>
</evidence>
<dbReference type="Proteomes" id="UP000647235">
    <property type="component" value="Unassembled WGS sequence"/>
</dbReference>
<protein>
    <submittedName>
        <fullName evidence="2">DUF3783 domain-containing protein</fullName>
    </submittedName>
</protein>
<dbReference type="InterPro" id="IPR016621">
    <property type="entry name" value="UCP014543"/>
</dbReference>
<feature type="region of interest" description="Disordered" evidence="1">
    <location>
        <begin position="44"/>
        <end position="66"/>
    </location>
</feature>
<dbReference type="EMBL" id="JACOOY010000002">
    <property type="protein sequence ID" value="MBC5663973.1"/>
    <property type="molecule type" value="Genomic_DNA"/>
</dbReference>
<feature type="compositionally biased region" description="Basic and acidic residues" evidence="1">
    <location>
        <begin position="46"/>
        <end position="58"/>
    </location>
</feature>
<reference evidence="2 3" key="1">
    <citation type="submission" date="2020-08" db="EMBL/GenBank/DDBJ databases">
        <title>Genome public.</title>
        <authorList>
            <person name="Liu C."/>
            <person name="Sun Q."/>
        </authorList>
    </citation>
    <scope>NUCLEOTIDE SEQUENCE [LARGE SCALE GENOMIC DNA]</scope>
    <source>
        <strain evidence="2 3">NSJ-36</strain>
    </source>
</reference>
<organism evidence="2 3">
    <name type="scientific">Dorea hominis</name>
    <dbReference type="NCBI Taxonomy" id="2763040"/>
    <lineage>
        <taxon>Bacteria</taxon>
        <taxon>Bacillati</taxon>
        <taxon>Bacillota</taxon>
        <taxon>Clostridia</taxon>
        <taxon>Lachnospirales</taxon>
        <taxon>Lachnospiraceae</taxon>
        <taxon>Dorea</taxon>
    </lineage>
</organism>
<gene>
    <name evidence="2" type="ORF">H8S07_01560</name>
</gene>
<name>A0ABR7ERJ2_9FIRM</name>
<evidence type="ECO:0000313" key="3">
    <source>
        <dbReference type="Proteomes" id="UP000647235"/>
    </source>
</evidence>